<keyword evidence="2" id="KW-1185">Reference proteome</keyword>
<evidence type="ECO:0000313" key="1">
    <source>
        <dbReference type="EMBL" id="KAI5334832.1"/>
    </source>
</evidence>
<evidence type="ECO:0000313" key="2">
    <source>
        <dbReference type="Proteomes" id="UP001054821"/>
    </source>
</evidence>
<organism evidence="1 2">
    <name type="scientific">Prunus dulcis</name>
    <name type="common">Almond</name>
    <name type="synonym">Amygdalus dulcis</name>
    <dbReference type="NCBI Taxonomy" id="3755"/>
    <lineage>
        <taxon>Eukaryota</taxon>
        <taxon>Viridiplantae</taxon>
        <taxon>Streptophyta</taxon>
        <taxon>Embryophyta</taxon>
        <taxon>Tracheophyta</taxon>
        <taxon>Spermatophyta</taxon>
        <taxon>Magnoliopsida</taxon>
        <taxon>eudicotyledons</taxon>
        <taxon>Gunneridae</taxon>
        <taxon>Pentapetalae</taxon>
        <taxon>rosids</taxon>
        <taxon>fabids</taxon>
        <taxon>Rosales</taxon>
        <taxon>Rosaceae</taxon>
        <taxon>Amygdaloideae</taxon>
        <taxon>Amygdaleae</taxon>
        <taxon>Prunus</taxon>
    </lineage>
</organism>
<sequence>MTFDPDDFLNTTQPRQTCIANSNAVTYPVTGAGTDIHTKEILDRGTKKGGLYYVDDFSPGVANSVTQPFDSKQSKSNCGTVDSDIRLLVI</sequence>
<dbReference type="AlphaFoldDB" id="A0AAD4W3I0"/>
<gene>
    <name evidence="1" type="ORF">L3X38_024965</name>
</gene>
<accession>A0AAD4W3I0</accession>
<dbReference type="Proteomes" id="UP001054821">
    <property type="component" value="Chromosome 4"/>
</dbReference>
<name>A0AAD4W3I0_PRUDU</name>
<dbReference type="EMBL" id="JAJFAZ020000004">
    <property type="protein sequence ID" value="KAI5334832.1"/>
    <property type="molecule type" value="Genomic_DNA"/>
</dbReference>
<protein>
    <submittedName>
        <fullName evidence="1">Uncharacterized protein</fullName>
    </submittedName>
</protein>
<proteinExistence type="predicted"/>
<reference evidence="1 2" key="1">
    <citation type="journal article" date="2022" name="G3 (Bethesda)">
        <title>Whole-genome sequence and methylome profiling of the almond [Prunus dulcis (Mill.) D.A. Webb] cultivar 'Nonpareil'.</title>
        <authorList>
            <person name="D'Amico-Willman K.M."/>
            <person name="Ouma W.Z."/>
            <person name="Meulia T."/>
            <person name="Sideli G.M."/>
            <person name="Gradziel T.M."/>
            <person name="Fresnedo-Ramirez J."/>
        </authorList>
    </citation>
    <scope>NUCLEOTIDE SEQUENCE [LARGE SCALE GENOMIC DNA]</scope>
    <source>
        <strain evidence="1">Clone GOH B32 T37-40</strain>
    </source>
</reference>
<comment type="caution">
    <text evidence="1">The sequence shown here is derived from an EMBL/GenBank/DDBJ whole genome shotgun (WGS) entry which is preliminary data.</text>
</comment>